<evidence type="ECO:0000313" key="1">
    <source>
        <dbReference type="EMBL" id="KAJ9118682.1"/>
    </source>
</evidence>
<protein>
    <submittedName>
        <fullName evidence="1">Uncharacterized protein</fullName>
    </submittedName>
</protein>
<sequence>MSLTSILIRVTNSAANYTALSGVLLKVENTTAAAALFDRLSTSTPTTWLAPTNEVRAADIASVAFAAVPESISSNTTLLADILSYHVLDAYVNPKQIETGRLRMIVRSFYNNGLLPGNRSQVVIIDSLNDTQTGVQTLALPYQSDNETVYGSISPVSGTNFTIYPIDAVLSLPQTLSEAATTYFPSSGEMLAQAGLLQSLALNKGITVFAPTDGAISDAGAVMLPLNTTQVQTLLSNHVINGTVAYSSVLNKDNYTSVEGELFKFSANTTGAYVTSGGTTARLLAIDIPIANGVVHIIDRVLNNPNSNPEAAQSAASSYAAQATRTATETSTGTATETGTAKDGAAMLSTPISAGTVGSAVAIFAGIFAGAALI</sequence>
<gene>
    <name evidence="1" type="ORF">QFC22_003902</name>
</gene>
<reference evidence="1" key="1">
    <citation type="submission" date="2023-04" db="EMBL/GenBank/DDBJ databases">
        <title>Draft Genome sequencing of Naganishia species isolated from polar environments using Oxford Nanopore Technology.</title>
        <authorList>
            <person name="Leo P."/>
            <person name="Venkateswaran K."/>
        </authorList>
    </citation>
    <scope>NUCLEOTIDE SEQUENCE</scope>
    <source>
        <strain evidence="1">MNA-CCFEE 5425</strain>
    </source>
</reference>
<proteinExistence type="predicted"/>
<organism evidence="1 2">
    <name type="scientific">Naganishia vaughanmartiniae</name>
    <dbReference type="NCBI Taxonomy" id="1424756"/>
    <lineage>
        <taxon>Eukaryota</taxon>
        <taxon>Fungi</taxon>
        <taxon>Dikarya</taxon>
        <taxon>Basidiomycota</taxon>
        <taxon>Agaricomycotina</taxon>
        <taxon>Tremellomycetes</taxon>
        <taxon>Filobasidiales</taxon>
        <taxon>Filobasidiaceae</taxon>
        <taxon>Naganishia</taxon>
    </lineage>
</organism>
<name>A0ACC2X7E7_9TREE</name>
<dbReference type="Proteomes" id="UP001243375">
    <property type="component" value="Unassembled WGS sequence"/>
</dbReference>
<accession>A0ACC2X7E7</accession>
<keyword evidence="2" id="KW-1185">Reference proteome</keyword>
<comment type="caution">
    <text evidence="1">The sequence shown here is derived from an EMBL/GenBank/DDBJ whole genome shotgun (WGS) entry which is preliminary data.</text>
</comment>
<evidence type="ECO:0000313" key="2">
    <source>
        <dbReference type="Proteomes" id="UP001243375"/>
    </source>
</evidence>
<dbReference type="EMBL" id="JASBWU010000010">
    <property type="protein sequence ID" value="KAJ9118682.1"/>
    <property type="molecule type" value="Genomic_DNA"/>
</dbReference>